<dbReference type="EMBL" id="JBHUII010000004">
    <property type="protein sequence ID" value="MFD2205884.1"/>
    <property type="molecule type" value="Genomic_DNA"/>
</dbReference>
<accession>A0ABW5BK17</accession>
<dbReference type="InterPro" id="IPR036390">
    <property type="entry name" value="WH_DNA-bd_sf"/>
</dbReference>
<dbReference type="SMART" id="SM00895">
    <property type="entry name" value="FCD"/>
    <property type="match status" value="1"/>
</dbReference>
<feature type="domain" description="HTH gntR-type" evidence="4">
    <location>
        <begin position="22"/>
        <end position="89"/>
    </location>
</feature>
<dbReference type="SUPFAM" id="SSF46785">
    <property type="entry name" value="Winged helix' DNA-binding domain"/>
    <property type="match status" value="1"/>
</dbReference>
<dbReference type="Proteomes" id="UP001597294">
    <property type="component" value="Unassembled WGS sequence"/>
</dbReference>
<evidence type="ECO:0000259" key="4">
    <source>
        <dbReference type="PROSITE" id="PS50949"/>
    </source>
</evidence>
<dbReference type="PROSITE" id="PS50949">
    <property type="entry name" value="HTH_GNTR"/>
    <property type="match status" value="1"/>
</dbReference>
<protein>
    <submittedName>
        <fullName evidence="5">GntR family transcriptional regulator</fullName>
    </submittedName>
</protein>
<sequence length="238" mass="26830">MAATKTATGVVKAKKKSNAPKVSYADKAYADLKRRILENELPAGHQLMEGELAELLDISRTPAREAMMRLEAEGLVEVRPRHGMKVKPISISDMTEIYALLTGLESTAAWQAAKRDHTNEEIKLLRDSVKKMDEALKAQDLKAWANADEHFHRLLVSMSGNQRLIELVDRFIDQSHRVRMLTLRLRPMPAQSNQDHAQVVAAIEAKDADKARRIHRIHRENAGKLLVELLESHGLTQL</sequence>
<dbReference type="RefSeq" id="WP_380250925.1">
    <property type="nucleotide sequence ID" value="NZ_JBHUII010000004.1"/>
</dbReference>
<dbReference type="Gene3D" id="1.10.10.10">
    <property type="entry name" value="Winged helix-like DNA-binding domain superfamily/Winged helix DNA-binding domain"/>
    <property type="match status" value="1"/>
</dbReference>
<dbReference type="InterPro" id="IPR008920">
    <property type="entry name" value="TF_FadR/GntR_C"/>
</dbReference>
<dbReference type="PANTHER" id="PTHR43537:SF24">
    <property type="entry name" value="GLUCONATE OPERON TRANSCRIPTIONAL REPRESSOR"/>
    <property type="match status" value="1"/>
</dbReference>
<keyword evidence="2" id="KW-0238">DNA-binding</keyword>
<proteinExistence type="predicted"/>
<keyword evidence="6" id="KW-1185">Reference proteome</keyword>
<evidence type="ECO:0000256" key="2">
    <source>
        <dbReference type="ARBA" id="ARBA00023125"/>
    </source>
</evidence>
<dbReference type="PANTHER" id="PTHR43537">
    <property type="entry name" value="TRANSCRIPTIONAL REGULATOR, GNTR FAMILY"/>
    <property type="match status" value="1"/>
</dbReference>
<dbReference type="SUPFAM" id="SSF48008">
    <property type="entry name" value="GntR ligand-binding domain-like"/>
    <property type="match status" value="1"/>
</dbReference>
<dbReference type="InterPro" id="IPR000524">
    <property type="entry name" value="Tscrpt_reg_HTH_GntR"/>
</dbReference>
<organism evidence="5 6">
    <name type="scientific">Kiloniella antarctica</name>
    <dbReference type="NCBI Taxonomy" id="1550907"/>
    <lineage>
        <taxon>Bacteria</taxon>
        <taxon>Pseudomonadati</taxon>
        <taxon>Pseudomonadota</taxon>
        <taxon>Alphaproteobacteria</taxon>
        <taxon>Rhodospirillales</taxon>
        <taxon>Kiloniellaceae</taxon>
        <taxon>Kiloniella</taxon>
    </lineage>
</organism>
<dbReference type="Gene3D" id="1.20.120.530">
    <property type="entry name" value="GntR ligand-binding domain-like"/>
    <property type="match status" value="1"/>
</dbReference>
<keyword evidence="3" id="KW-0804">Transcription</keyword>
<name>A0ABW5BK17_9PROT</name>
<gene>
    <name evidence="5" type="ORF">ACFSKO_09690</name>
</gene>
<dbReference type="Pfam" id="PF00392">
    <property type="entry name" value="GntR"/>
    <property type="match status" value="1"/>
</dbReference>
<evidence type="ECO:0000313" key="6">
    <source>
        <dbReference type="Proteomes" id="UP001597294"/>
    </source>
</evidence>
<evidence type="ECO:0000256" key="1">
    <source>
        <dbReference type="ARBA" id="ARBA00023015"/>
    </source>
</evidence>
<dbReference type="PRINTS" id="PR00035">
    <property type="entry name" value="HTHGNTR"/>
</dbReference>
<reference evidence="6" key="1">
    <citation type="journal article" date="2019" name="Int. J. Syst. Evol. Microbiol.">
        <title>The Global Catalogue of Microorganisms (GCM) 10K type strain sequencing project: providing services to taxonomists for standard genome sequencing and annotation.</title>
        <authorList>
            <consortium name="The Broad Institute Genomics Platform"/>
            <consortium name="The Broad Institute Genome Sequencing Center for Infectious Disease"/>
            <person name="Wu L."/>
            <person name="Ma J."/>
        </authorList>
    </citation>
    <scope>NUCLEOTIDE SEQUENCE [LARGE SCALE GENOMIC DNA]</scope>
    <source>
        <strain evidence="6">CGMCC 4.7192</strain>
    </source>
</reference>
<comment type="caution">
    <text evidence="5">The sequence shown here is derived from an EMBL/GenBank/DDBJ whole genome shotgun (WGS) entry which is preliminary data.</text>
</comment>
<evidence type="ECO:0000256" key="3">
    <source>
        <dbReference type="ARBA" id="ARBA00023163"/>
    </source>
</evidence>
<evidence type="ECO:0000313" key="5">
    <source>
        <dbReference type="EMBL" id="MFD2205884.1"/>
    </source>
</evidence>
<dbReference type="InterPro" id="IPR036388">
    <property type="entry name" value="WH-like_DNA-bd_sf"/>
</dbReference>
<dbReference type="Pfam" id="PF07729">
    <property type="entry name" value="FCD"/>
    <property type="match status" value="1"/>
</dbReference>
<keyword evidence="1" id="KW-0805">Transcription regulation</keyword>
<dbReference type="CDD" id="cd07377">
    <property type="entry name" value="WHTH_GntR"/>
    <property type="match status" value="1"/>
</dbReference>
<dbReference type="InterPro" id="IPR011711">
    <property type="entry name" value="GntR_C"/>
</dbReference>
<dbReference type="SMART" id="SM00345">
    <property type="entry name" value="HTH_GNTR"/>
    <property type="match status" value="1"/>
</dbReference>